<accession>A0ABP7RY28</accession>
<dbReference type="Proteomes" id="UP001501310">
    <property type="component" value="Unassembled WGS sequence"/>
</dbReference>
<reference evidence="2" key="1">
    <citation type="journal article" date="2019" name="Int. J. Syst. Evol. Microbiol.">
        <title>The Global Catalogue of Microorganisms (GCM) 10K type strain sequencing project: providing services to taxonomists for standard genome sequencing and annotation.</title>
        <authorList>
            <consortium name="The Broad Institute Genomics Platform"/>
            <consortium name="The Broad Institute Genome Sequencing Center for Infectious Disease"/>
            <person name="Wu L."/>
            <person name="Ma J."/>
        </authorList>
    </citation>
    <scope>NUCLEOTIDE SEQUENCE [LARGE SCALE GENOMIC DNA]</scope>
    <source>
        <strain evidence="2">JCM 16603</strain>
    </source>
</reference>
<keyword evidence="2" id="KW-1185">Reference proteome</keyword>
<dbReference type="EMBL" id="BAAAZD010000001">
    <property type="protein sequence ID" value="GAA4003906.1"/>
    <property type="molecule type" value="Genomic_DNA"/>
</dbReference>
<name>A0ABP7RY28_9SPHN</name>
<proteinExistence type="predicted"/>
<sequence>MERRVDQRIGCDIAVAFKRLHDLFGYIVMCIVKNVGDILDQQCKRLKRADISQVAQIKIAARIKFERIGMDCNFPKLRASDARISLTGRAADQYIDRPFYAAEAKVSNKVGRLGPGDIPCLRMRIRKLVIGMEIESVGARGERVKLYGASNLEAGPLKAEANSAST</sequence>
<evidence type="ECO:0000313" key="2">
    <source>
        <dbReference type="Proteomes" id="UP001501310"/>
    </source>
</evidence>
<organism evidence="1 2">
    <name type="scientific">Sphingomonas humi</name>
    <dbReference type="NCBI Taxonomy" id="335630"/>
    <lineage>
        <taxon>Bacteria</taxon>
        <taxon>Pseudomonadati</taxon>
        <taxon>Pseudomonadota</taxon>
        <taxon>Alphaproteobacteria</taxon>
        <taxon>Sphingomonadales</taxon>
        <taxon>Sphingomonadaceae</taxon>
        <taxon>Sphingomonas</taxon>
    </lineage>
</organism>
<comment type="caution">
    <text evidence="1">The sequence shown here is derived from an EMBL/GenBank/DDBJ whole genome shotgun (WGS) entry which is preliminary data.</text>
</comment>
<gene>
    <name evidence="1" type="ORF">GCM10022211_14720</name>
</gene>
<protein>
    <submittedName>
        <fullName evidence="1">Uncharacterized protein</fullName>
    </submittedName>
</protein>
<evidence type="ECO:0000313" key="1">
    <source>
        <dbReference type="EMBL" id="GAA4003906.1"/>
    </source>
</evidence>